<sequence length="83" mass="9072">MAPLVLVLHCFCLCSSSSASSPLQICGSATPYNSTSSARLQLHLFQSFSSTPPRLQVASSIRPVLHFWVKMLNVSAMEDEAMR</sequence>
<gene>
    <name evidence="2" type="ORF">PIB30_053772</name>
</gene>
<feature type="chain" id="PRO_5045295492" description="Secreted protein" evidence="1">
    <location>
        <begin position="20"/>
        <end position="83"/>
    </location>
</feature>
<dbReference type="Proteomes" id="UP001341840">
    <property type="component" value="Unassembled WGS sequence"/>
</dbReference>
<evidence type="ECO:0000313" key="2">
    <source>
        <dbReference type="EMBL" id="MED6160693.1"/>
    </source>
</evidence>
<dbReference type="EMBL" id="JASCZI010121232">
    <property type="protein sequence ID" value="MED6160693.1"/>
    <property type="molecule type" value="Genomic_DNA"/>
</dbReference>
<reference evidence="2 3" key="1">
    <citation type="journal article" date="2023" name="Plants (Basel)">
        <title>Bridging the Gap: Combining Genomics and Transcriptomics Approaches to Understand Stylosanthes scabra, an Orphan Legume from the Brazilian Caatinga.</title>
        <authorList>
            <person name="Ferreira-Neto J.R.C."/>
            <person name="da Silva M.D."/>
            <person name="Binneck E."/>
            <person name="de Melo N.F."/>
            <person name="da Silva R.H."/>
            <person name="de Melo A.L.T.M."/>
            <person name="Pandolfi V."/>
            <person name="Bustamante F.O."/>
            <person name="Brasileiro-Vidal A.C."/>
            <person name="Benko-Iseppon A.M."/>
        </authorList>
    </citation>
    <scope>NUCLEOTIDE SEQUENCE [LARGE SCALE GENOMIC DNA]</scope>
    <source>
        <tissue evidence="2">Leaves</tissue>
    </source>
</reference>
<keyword evidence="3" id="KW-1185">Reference proteome</keyword>
<proteinExistence type="predicted"/>
<organism evidence="2 3">
    <name type="scientific">Stylosanthes scabra</name>
    <dbReference type="NCBI Taxonomy" id="79078"/>
    <lineage>
        <taxon>Eukaryota</taxon>
        <taxon>Viridiplantae</taxon>
        <taxon>Streptophyta</taxon>
        <taxon>Embryophyta</taxon>
        <taxon>Tracheophyta</taxon>
        <taxon>Spermatophyta</taxon>
        <taxon>Magnoliopsida</taxon>
        <taxon>eudicotyledons</taxon>
        <taxon>Gunneridae</taxon>
        <taxon>Pentapetalae</taxon>
        <taxon>rosids</taxon>
        <taxon>fabids</taxon>
        <taxon>Fabales</taxon>
        <taxon>Fabaceae</taxon>
        <taxon>Papilionoideae</taxon>
        <taxon>50 kb inversion clade</taxon>
        <taxon>dalbergioids sensu lato</taxon>
        <taxon>Dalbergieae</taxon>
        <taxon>Pterocarpus clade</taxon>
        <taxon>Stylosanthes</taxon>
    </lineage>
</organism>
<feature type="signal peptide" evidence="1">
    <location>
        <begin position="1"/>
        <end position="19"/>
    </location>
</feature>
<accession>A0ABU6ULI7</accession>
<evidence type="ECO:0000313" key="3">
    <source>
        <dbReference type="Proteomes" id="UP001341840"/>
    </source>
</evidence>
<comment type="caution">
    <text evidence="2">The sequence shown here is derived from an EMBL/GenBank/DDBJ whole genome shotgun (WGS) entry which is preliminary data.</text>
</comment>
<name>A0ABU6ULI7_9FABA</name>
<keyword evidence="1" id="KW-0732">Signal</keyword>
<evidence type="ECO:0008006" key="4">
    <source>
        <dbReference type="Google" id="ProtNLM"/>
    </source>
</evidence>
<protein>
    <recommendedName>
        <fullName evidence="4">Secreted protein</fullName>
    </recommendedName>
</protein>
<evidence type="ECO:0000256" key="1">
    <source>
        <dbReference type="SAM" id="SignalP"/>
    </source>
</evidence>